<comment type="caution">
    <text evidence="2">The sequence shown here is derived from an EMBL/GenBank/DDBJ whole genome shotgun (WGS) entry which is preliminary data.</text>
</comment>
<keyword evidence="3" id="KW-1185">Reference proteome</keyword>
<organism evidence="2 3">
    <name type="scientific">Thalassorhabdomicrobium marinisediminis</name>
    <dbReference type="NCBI Taxonomy" id="2170577"/>
    <lineage>
        <taxon>Bacteria</taxon>
        <taxon>Pseudomonadati</taxon>
        <taxon>Pseudomonadota</taxon>
        <taxon>Alphaproteobacteria</taxon>
        <taxon>Rhodobacterales</taxon>
        <taxon>Paracoccaceae</taxon>
        <taxon>Thalassorhabdomicrobium</taxon>
    </lineage>
</organism>
<dbReference type="AlphaFoldDB" id="A0A2T7G1E0"/>
<dbReference type="EMBL" id="QCYG01000001">
    <property type="protein sequence ID" value="PVA08235.1"/>
    <property type="molecule type" value="Genomic_DNA"/>
</dbReference>
<evidence type="ECO:0000313" key="3">
    <source>
        <dbReference type="Proteomes" id="UP000244817"/>
    </source>
</evidence>
<dbReference type="Proteomes" id="UP000244817">
    <property type="component" value="Unassembled WGS sequence"/>
</dbReference>
<accession>A0A2T7G1E0</accession>
<sequence>MENEVSGKEESDPDPGLAPPSPLPSSLSSEVELLEADDKYDELIDEDDEFAEPADELWEVALPYKFGEEIEGDSTHDASFDVTDFRAFPEFGSREVEKETENAQWEDLLDLDLFEEDPDLSSQIVEEETITDSHLLDEYAARLVSQMRIIKLAERALLQGRWKAVLEEFPFSSSFRALSRLVQAGISLGELEDACELKCLWRESPWLWSHRKFNRMQRAWEIDERSSYRSALSWKLALALVHRVGRAEAERKIFDDWRNEWLQMQPEQLSDGVRMDARFWSYPAFLNLDAECIELIDTETWYYEEPIDIQPSSSFRLEDSEGQIWRFEPKNGRWDTGFLSLLPHAKRVAAKEEAEAKEAGKNA</sequence>
<evidence type="ECO:0000256" key="1">
    <source>
        <dbReference type="SAM" id="MobiDB-lite"/>
    </source>
</evidence>
<feature type="compositionally biased region" description="Basic and acidic residues" evidence="1">
    <location>
        <begin position="1"/>
        <end position="10"/>
    </location>
</feature>
<proteinExistence type="predicted"/>
<feature type="region of interest" description="Disordered" evidence="1">
    <location>
        <begin position="1"/>
        <end position="29"/>
    </location>
</feature>
<name>A0A2T7G1E0_9RHOB</name>
<gene>
    <name evidence="2" type="ORF">DC363_01710</name>
</gene>
<evidence type="ECO:0000313" key="2">
    <source>
        <dbReference type="EMBL" id="PVA08235.1"/>
    </source>
</evidence>
<reference evidence="2 3" key="1">
    <citation type="submission" date="2018-04" db="EMBL/GenBank/DDBJ databases">
        <title>Pelagivirga bohaiensis gen. nov., sp. nov., a bacterium isolated from the Bohai Sea.</title>
        <authorList>
            <person name="Ji X."/>
        </authorList>
    </citation>
    <scope>NUCLEOTIDE SEQUENCE [LARGE SCALE GENOMIC DNA]</scope>
    <source>
        <strain evidence="2 3">BH-SD16</strain>
    </source>
</reference>
<protein>
    <submittedName>
        <fullName evidence="2">Uncharacterized protein</fullName>
    </submittedName>
</protein>